<feature type="region of interest" description="Disordered" evidence="1">
    <location>
        <begin position="23"/>
        <end position="53"/>
    </location>
</feature>
<gene>
    <name evidence="2" type="ORF">DWU98_12455</name>
</gene>
<reference evidence="2 3" key="1">
    <citation type="submission" date="2018-07" db="EMBL/GenBank/DDBJ databases">
        <title>Dyella monticola sp. nov. and Dyella psychrodurans sp. nov. isolated from monsoon evergreen broad-leaved forest soil of Dinghu Mountain, China.</title>
        <authorList>
            <person name="Gao Z."/>
            <person name="Qiu L."/>
        </authorList>
    </citation>
    <scope>NUCLEOTIDE SEQUENCE [LARGE SCALE GENOMIC DNA]</scope>
    <source>
        <strain evidence="2 3">4G-K06</strain>
    </source>
</reference>
<dbReference type="EMBL" id="QRBE01000007">
    <property type="protein sequence ID" value="RDS80764.1"/>
    <property type="molecule type" value="Genomic_DNA"/>
</dbReference>
<sequence length="73" mass="7874">MSLFFAAALESFAPCFAILAEPGDGIQVPKDDSPGSRSDDELGINSKHPEAENIPLHAQTCKRATLHPNLTKR</sequence>
<organism evidence="2 3">
    <name type="scientific">Dyella monticola</name>
    <dbReference type="NCBI Taxonomy" id="1927958"/>
    <lineage>
        <taxon>Bacteria</taxon>
        <taxon>Pseudomonadati</taxon>
        <taxon>Pseudomonadota</taxon>
        <taxon>Gammaproteobacteria</taxon>
        <taxon>Lysobacterales</taxon>
        <taxon>Rhodanobacteraceae</taxon>
        <taxon>Dyella</taxon>
    </lineage>
</organism>
<evidence type="ECO:0000256" key="1">
    <source>
        <dbReference type="SAM" id="MobiDB-lite"/>
    </source>
</evidence>
<dbReference type="AlphaFoldDB" id="A0A370WXA5"/>
<feature type="compositionally biased region" description="Basic and acidic residues" evidence="1">
    <location>
        <begin position="29"/>
        <end position="40"/>
    </location>
</feature>
<keyword evidence="3" id="KW-1185">Reference proteome</keyword>
<proteinExistence type="predicted"/>
<comment type="caution">
    <text evidence="2">The sequence shown here is derived from an EMBL/GenBank/DDBJ whole genome shotgun (WGS) entry which is preliminary data.</text>
</comment>
<evidence type="ECO:0000313" key="2">
    <source>
        <dbReference type="EMBL" id="RDS80764.1"/>
    </source>
</evidence>
<evidence type="ECO:0000313" key="3">
    <source>
        <dbReference type="Proteomes" id="UP000254258"/>
    </source>
</evidence>
<accession>A0A370WXA5</accession>
<protein>
    <submittedName>
        <fullName evidence="2">Uncharacterized protein</fullName>
    </submittedName>
</protein>
<name>A0A370WXA5_9GAMM</name>
<dbReference type="Proteomes" id="UP000254258">
    <property type="component" value="Unassembled WGS sequence"/>
</dbReference>